<gene>
    <name evidence="1" type="ORF">B296_00022241</name>
</gene>
<protein>
    <submittedName>
        <fullName evidence="1">Uncharacterized protein</fullName>
    </submittedName>
</protein>
<evidence type="ECO:0000313" key="2">
    <source>
        <dbReference type="Proteomes" id="UP000287651"/>
    </source>
</evidence>
<dbReference type="AlphaFoldDB" id="A0A427ADM4"/>
<proteinExistence type="predicted"/>
<dbReference type="Proteomes" id="UP000287651">
    <property type="component" value="Unassembled WGS sequence"/>
</dbReference>
<name>A0A427ADM4_ENSVE</name>
<organism evidence="1 2">
    <name type="scientific">Ensete ventricosum</name>
    <name type="common">Abyssinian banana</name>
    <name type="synonym">Musa ensete</name>
    <dbReference type="NCBI Taxonomy" id="4639"/>
    <lineage>
        <taxon>Eukaryota</taxon>
        <taxon>Viridiplantae</taxon>
        <taxon>Streptophyta</taxon>
        <taxon>Embryophyta</taxon>
        <taxon>Tracheophyta</taxon>
        <taxon>Spermatophyta</taxon>
        <taxon>Magnoliopsida</taxon>
        <taxon>Liliopsida</taxon>
        <taxon>Zingiberales</taxon>
        <taxon>Musaceae</taxon>
        <taxon>Ensete</taxon>
    </lineage>
</organism>
<reference evidence="1 2" key="1">
    <citation type="journal article" date="2014" name="Agronomy (Basel)">
        <title>A Draft Genome Sequence for Ensete ventricosum, the Drought-Tolerant Tree Against Hunger.</title>
        <authorList>
            <person name="Harrison J."/>
            <person name="Moore K.A."/>
            <person name="Paszkiewicz K."/>
            <person name="Jones T."/>
            <person name="Grant M."/>
            <person name="Ambacheew D."/>
            <person name="Muzemil S."/>
            <person name="Studholme D.J."/>
        </authorList>
    </citation>
    <scope>NUCLEOTIDE SEQUENCE [LARGE SCALE GENOMIC DNA]</scope>
</reference>
<evidence type="ECO:0000313" key="1">
    <source>
        <dbReference type="EMBL" id="RRT74357.1"/>
    </source>
</evidence>
<sequence length="170" mass="19125">MMADPNIREEDPRCWAFGQQRVFRQQDGNLWTVQRSISEAAQRSGHDMLPLPASLARLLALSTPLTAVRSCFFHDGNHLASEEKKSCEEIGCGRQRFDAPLLRALVLSGDLVPPRRWCSLAAVDTSACVDDVSRAPTRRPSFIRDNSYVCWKELGNGSRIGVYIVKEDKY</sequence>
<comment type="caution">
    <text evidence="1">The sequence shown here is derived from an EMBL/GenBank/DDBJ whole genome shotgun (WGS) entry which is preliminary data.</text>
</comment>
<dbReference type="EMBL" id="AMZH03002797">
    <property type="protein sequence ID" value="RRT74357.1"/>
    <property type="molecule type" value="Genomic_DNA"/>
</dbReference>
<accession>A0A427ADM4</accession>